<keyword evidence="3" id="KW-1185">Reference proteome</keyword>
<evidence type="ECO:0000313" key="3">
    <source>
        <dbReference type="Proteomes" id="UP000215148"/>
    </source>
</evidence>
<gene>
    <name evidence="2" type="ORF">CCZ37_13070</name>
</gene>
<evidence type="ECO:0000313" key="2">
    <source>
        <dbReference type="EMBL" id="ASU23465.1"/>
    </source>
</evidence>
<dbReference type="Proteomes" id="UP000215148">
    <property type="component" value="Chromosome 1"/>
</dbReference>
<feature type="region of interest" description="Disordered" evidence="1">
    <location>
        <begin position="61"/>
        <end position="101"/>
    </location>
</feature>
<feature type="compositionally biased region" description="Basic and acidic residues" evidence="1">
    <location>
        <begin position="80"/>
        <end position="93"/>
    </location>
</feature>
<dbReference type="KEGG" id="vqi:CCZ37_13070"/>
<dbReference type="EMBL" id="CP022741">
    <property type="protein sequence ID" value="ASU23465.1"/>
    <property type="molecule type" value="Genomic_DNA"/>
</dbReference>
<evidence type="ECO:0000256" key="1">
    <source>
        <dbReference type="SAM" id="MobiDB-lite"/>
    </source>
</evidence>
<accession>A0A223N0V3</accession>
<protein>
    <submittedName>
        <fullName evidence="2">Uncharacterized protein</fullName>
    </submittedName>
</protein>
<name>A0A223N0V3_9VIBR</name>
<proteinExistence type="predicted"/>
<organism evidence="2 3">
    <name type="scientific">Vibrio qinghaiensis</name>
    <dbReference type="NCBI Taxonomy" id="2025808"/>
    <lineage>
        <taxon>Bacteria</taxon>
        <taxon>Pseudomonadati</taxon>
        <taxon>Pseudomonadota</taxon>
        <taxon>Gammaproteobacteria</taxon>
        <taxon>Vibrionales</taxon>
        <taxon>Vibrionaceae</taxon>
        <taxon>Vibrio</taxon>
    </lineage>
</organism>
<dbReference type="AlphaFoldDB" id="A0A223N0V3"/>
<reference evidence="2 3" key="1">
    <citation type="submission" date="2017-08" db="EMBL/GenBank/DDBJ databases">
        <title>The Vibrio qinghaiensis sp.-Q67 is a luminous bacteria isolated firstly from Qinghai lake, Qinghai province, China, which has been proved to be very sensitive to detect environmental and food pollutants. Therefore, complete genome analysis of V. qinghaiensis sp.-Q67 highlights the potential application of this strain on detection of hazards in the contaminated environments.</title>
        <authorList>
            <person name="Gong L."/>
        </authorList>
    </citation>
    <scope>NUCLEOTIDE SEQUENCE [LARGE SCALE GENOMIC DNA]</scope>
    <source>
        <strain evidence="2 3">Q67</strain>
    </source>
</reference>
<sequence length="148" mass="16677">MIKVYMNKRLCKLNRHDITSQLGDIHQIVAAPKFLCRSCARSSSDKNTLCKPAAIPSASTKLVSEGKKQLRSGTSNGMTDKGKKVAKRSEKQSKKALKKQKKVLKKLEKVLKQQQKLLKKHPTLQVTFADVNQRISAVSERSLQRQIH</sequence>
<dbReference type="RefSeq" id="WP_094500753.1">
    <property type="nucleotide sequence ID" value="NZ_CAWNHI010000001.1"/>
</dbReference>